<accession>A0A2Z7DAU5</accession>
<dbReference type="OrthoDB" id="1840737at2759"/>
<proteinExistence type="predicted"/>
<protein>
    <submittedName>
        <fullName evidence="2">Uncharacterized protein</fullName>
    </submittedName>
</protein>
<evidence type="ECO:0000313" key="2">
    <source>
        <dbReference type="EMBL" id="KZV54498.1"/>
    </source>
</evidence>
<organism evidence="2 3">
    <name type="scientific">Dorcoceras hygrometricum</name>
    <dbReference type="NCBI Taxonomy" id="472368"/>
    <lineage>
        <taxon>Eukaryota</taxon>
        <taxon>Viridiplantae</taxon>
        <taxon>Streptophyta</taxon>
        <taxon>Embryophyta</taxon>
        <taxon>Tracheophyta</taxon>
        <taxon>Spermatophyta</taxon>
        <taxon>Magnoliopsida</taxon>
        <taxon>eudicotyledons</taxon>
        <taxon>Gunneridae</taxon>
        <taxon>Pentapetalae</taxon>
        <taxon>asterids</taxon>
        <taxon>lamiids</taxon>
        <taxon>Lamiales</taxon>
        <taxon>Gesneriaceae</taxon>
        <taxon>Didymocarpoideae</taxon>
        <taxon>Trichosporeae</taxon>
        <taxon>Loxocarpinae</taxon>
        <taxon>Dorcoceras</taxon>
    </lineage>
</organism>
<dbReference type="AlphaFoldDB" id="A0A2Z7DAU5"/>
<dbReference type="EMBL" id="KQ989519">
    <property type="protein sequence ID" value="KZV54498.1"/>
    <property type="molecule type" value="Genomic_DNA"/>
</dbReference>
<reference evidence="2 3" key="1">
    <citation type="journal article" date="2015" name="Proc. Natl. Acad. Sci. U.S.A.">
        <title>The resurrection genome of Boea hygrometrica: A blueprint for survival of dehydration.</title>
        <authorList>
            <person name="Xiao L."/>
            <person name="Yang G."/>
            <person name="Zhang L."/>
            <person name="Yang X."/>
            <person name="Zhao S."/>
            <person name="Ji Z."/>
            <person name="Zhou Q."/>
            <person name="Hu M."/>
            <person name="Wang Y."/>
            <person name="Chen M."/>
            <person name="Xu Y."/>
            <person name="Jin H."/>
            <person name="Xiao X."/>
            <person name="Hu G."/>
            <person name="Bao F."/>
            <person name="Hu Y."/>
            <person name="Wan P."/>
            <person name="Li L."/>
            <person name="Deng X."/>
            <person name="Kuang T."/>
            <person name="Xiang C."/>
            <person name="Zhu J.K."/>
            <person name="Oliver M.J."/>
            <person name="He Y."/>
        </authorList>
    </citation>
    <scope>NUCLEOTIDE SEQUENCE [LARGE SCALE GENOMIC DNA]</scope>
    <source>
        <strain evidence="3">cv. XS01</strain>
    </source>
</reference>
<dbReference type="Proteomes" id="UP000250235">
    <property type="component" value="Unassembled WGS sequence"/>
</dbReference>
<gene>
    <name evidence="2" type="ORF">F511_01296</name>
</gene>
<dbReference type="PANTHER" id="PTHR33237:SF4">
    <property type="entry name" value="F14O23.12"/>
    <property type="match status" value="1"/>
</dbReference>
<evidence type="ECO:0000313" key="3">
    <source>
        <dbReference type="Proteomes" id="UP000250235"/>
    </source>
</evidence>
<keyword evidence="1" id="KW-1133">Transmembrane helix</keyword>
<sequence length="129" mass="14453">MARQILLNTNQVRISHIGLGIGTLLLSAFALFLCANHSTRRIRKWRACYGYRYQEPVIQLIPDDIPSFHVGEMDPSTCSGEEISVWKKNILMGGKCQLPEFSGVIIYDSAGNVVTPAKTVKAHPPLRWE</sequence>
<dbReference type="PANTHER" id="PTHR33237">
    <property type="entry name" value="F2P16.13 PROTEIN-RELATED"/>
    <property type="match status" value="1"/>
</dbReference>
<evidence type="ECO:0000256" key="1">
    <source>
        <dbReference type="SAM" id="Phobius"/>
    </source>
</evidence>
<keyword evidence="1" id="KW-0812">Transmembrane</keyword>
<keyword evidence="3" id="KW-1185">Reference proteome</keyword>
<feature type="transmembrane region" description="Helical" evidence="1">
    <location>
        <begin position="14"/>
        <end position="35"/>
    </location>
</feature>
<keyword evidence="1" id="KW-0472">Membrane</keyword>
<name>A0A2Z7DAU5_9LAMI</name>